<evidence type="ECO:0000313" key="2">
    <source>
        <dbReference type="Proteomes" id="UP001062846"/>
    </source>
</evidence>
<name>A0ACC0PK29_RHOML</name>
<comment type="caution">
    <text evidence="1">The sequence shown here is derived from an EMBL/GenBank/DDBJ whole genome shotgun (WGS) entry which is preliminary data.</text>
</comment>
<gene>
    <name evidence="1" type="ORF">RHMOL_Rhmol03G0255700</name>
</gene>
<proteinExistence type="predicted"/>
<evidence type="ECO:0000313" key="1">
    <source>
        <dbReference type="EMBL" id="KAI8565397.1"/>
    </source>
</evidence>
<dbReference type="EMBL" id="CM046390">
    <property type="protein sequence ID" value="KAI8565397.1"/>
    <property type="molecule type" value="Genomic_DNA"/>
</dbReference>
<accession>A0ACC0PK29</accession>
<sequence length="557" mass="62855">MEESESRSLTKFRNLKSRIKYASTFMDYIFLLDEGARPTFLRNLVHSSGCTYICLWRSYLPQRSNSWLISILDGFYNEENIRQPSSSSGSHARRLFDEYRQLVVAVDNIDRVPGLAFRNSVPFMELKELDLQRRASAEPQLQFYRTAVFMGCMAGEIELGFSNDTTQVNWEMEMRKWMPENFPDQQALYQDLPPPVPDHQTRASSSSSSLRSLSTDNSLEPSPFLFNIPNTSYHQEPPRQPPIHEQAFRPTSSSVSPSPLHQAIQSFNQTRNFPFPSQETEDDAITKAILAVLSSPSPSASPSASSPQPSVAQNFPSFSRTACSAFNRYRPGFAHSSSTPMIARVRGSSMLKRAISFCRSLSSMRNQGRVQVHGGSRPTENQLYHMISERKRREKLNESFQALRSLLPPGTKKDKASVLSGTSEYLNSLRSQVAELTRRNQVLEAQLLPKTKPRDDQEGSDESSHRRLDVKVVNVVAAESSSSARIVDLSVVVRGGGCDMLDLVIRILESLKKDERVGFISVEADTKVEESISVNRVVSRLKIEVCLYTKKSYAFFF</sequence>
<keyword evidence="2" id="KW-1185">Reference proteome</keyword>
<protein>
    <submittedName>
        <fullName evidence="1">Uncharacterized protein</fullName>
    </submittedName>
</protein>
<organism evidence="1 2">
    <name type="scientific">Rhododendron molle</name>
    <name type="common">Chinese azalea</name>
    <name type="synonym">Azalea mollis</name>
    <dbReference type="NCBI Taxonomy" id="49168"/>
    <lineage>
        <taxon>Eukaryota</taxon>
        <taxon>Viridiplantae</taxon>
        <taxon>Streptophyta</taxon>
        <taxon>Embryophyta</taxon>
        <taxon>Tracheophyta</taxon>
        <taxon>Spermatophyta</taxon>
        <taxon>Magnoliopsida</taxon>
        <taxon>eudicotyledons</taxon>
        <taxon>Gunneridae</taxon>
        <taxon>Pentapetalae</taxon>
        <taxon>asterids</taxon>
        <taxon>Ericales</taxon>
        <taxon>Ericaceae</taxon>
        <taxon>Ericoideae</taxon>
        <taxon>Rhodoreae</taxon>
        <taxon>Rhododendron</taxon>
    </lineage>
</organism>
<reference evidence="1" key="1">
    <citation type="submission" date="2022-02" db="EMBL/GenBank/DDBJ databases">
        <title>Plant Genome Project.</title>
        <authorList>
            <person name="Zhang R.-G."/>
        </authorList>
    </citation>
    <scope>NUCLEOTIDE SEQUENCE</scope>
    <source>
        <strain evidence="1">AT1</strain>
    </source>
</reference>
<dbReference type="Proteomes" id="UP001062846">
    <property type="component" value="Chromosome 3"/>
</dbReference>